<dbReference type="AlphaFoldDB" id="A0AB34VFU7"/>
<name>A0AB34VFU7_9GAMM</name>
<accession>A0AB34VFU7</accession>
<sequence length="76" mass="8539">MGKTAKAKDWRNIAVDVVRFIGCIASARREYFLAGVCDYKACPVSFLCVVRDRPAKKSPIRALPYMICRQSCPAKQ</sequence>
<proteinExistence type="predicted"/>
<evidence type="ECO:0000313" key="2">
    <source>
        <dbReference type="Proteomes" id="UP000072520"/>
    </source>
</evidence>
<protein>
    <submittedName>
        <fullName evidence="1">Uncharacterized protein</fullName>
    </submittedName>
</protein>
<gene>
    <name evidence="1" type="ORF">RSA13_10500</name>
</gene>
<evidence type="ECO:0000313" key="1">
    <source>
        <dbReference type="EMBL" id="KTS98037.1"/>
    </source>
</evidence>
<dbReference type="Proteomes" id="UP000072520">
    <property type="component" value="Unassembled WGS sequence"/>
</dbReference>
<comment type="caution">
    <text evidence="1">The sequence shown here is derived from an EMBL/GenBank/DDBJ whole genome shotgun (WGS) entry which is preliminary data.</text>
</comment>
<dbReference type="EMBL" id="LDSI01000012">
    <property type="protein sequence ID" value="KTS98037.1"/>
    <property type="molecule type" value="Genomic_DNA"/>
</dbReference>
<reference evidence="1 2" key="1">
    <citation type="journal article" date="2016" name="Front. Microbiol.">
        <title>Genomic Resource of Rice Seed Associated Bacteria.</title>
        <authorList>
            <person name="Midha S."/>
            <person name="Bansal K."/>
            <person name="Sharma S."/>
            <person name="Kumar N."/>
            <person name="Patil P.P."/>
            <person name="Chaudhry V."/>
            <person name="Patil P.B."/>
        </authorList>
    </citation>
    <scope>NUCLEOTIDE SEQUENCE [LARGE SCALE GENOMIC DNA]</scope>
    <source>
        <strain evidence="1 2">RSA13</strain>
    </source>
</reference>
<organism evidence="1 2">
    <name type="scientific">Pantoea stewartii</name>
    <dbReference type="NCBI Taxonomy" id="66269"/>
    <lineage>
        <taxon>Bacteria</taxon>
        <taxon>Pseudomonadati</taxon>
        <taxon>Pseudomonadota</taxon>
        <taxon>Gammaproteobacteria</taxon>
        <taxon>Enterobacterales</taxon>
        <taxon>Erwiniaceae</taxon>
        <taxon>Pantoea</taxon>
    </lineage>
</organism>